<evidence type="ECO:0000313" key="8">
    <source>
        <dbReference type="Proteomes" id="UP000006039"/>
    </source>
</evidence>
<dbReference type="InterPro" id="IPR008854">
    <property type="entry name" value="TPMT"/>
</dbReference>
<dbReference type="AlphaFoldDB" id="J3P000"/>
<evidence type="ECO:0000256" key="1">
    <source>
        <dbReference type="ARBA" id="ARBA00022553"/>
    </source>
</evidence>
<dbReference type="PANTHER" id="PTHR32183">
    <property type="match status" value="1"/>
</dbReference>
<reference evidence="6" key="2">
    <citation type="submission" date="2010-07" db="EMBL/GenBank/DDBJ databases">
        <authorList>
            <consortium name="The Broad Institute Genome Sequencing Platform"/>
            <consortium name="Broad Institute Genome Sequencing Center for Infectious Disease"/>
            <person name="Ma L.-J."/>
            <person name="Dead R."/>
            <person name="Young S."/>
            <person name="Zeng Q."/>
            <person name="Koehrsen M."/>
            <person name="Alvarado L."/>
            <person name="Berlin A."/>
            <person name="Chapman S.B."/>
            <person name="Chen Z."/>
            <person name="Freedman E."/>
            <person name="Gellesch M."/>
            <person name="Goldberg J."/>
            <person name="Griggs A."/>
            <person name="Gujja S."/>
            <person name="Heilman E.R."/>
            <person name="Heiman D."/>
            <person name="Hepburn T."/>
            <person name="Howarth C."/>
            <person name="Jen D."/>
            <person name="Larson L."/>
            <person name="Mehta T."/>
            <person name="Neiman D."/>
            <person name="Pearson M."/>
            <person name="Roberts A."/>
            <person name="Saif S."/>
            <person name="Shea T."/>
            <person name="Shenoy N."/>
            <person name="Sisk P."/>
            <person name="Stolte C."/>
            <person name="Sykes S."/>
            <person name="Walk T."/>
            <person name="White J."/>
            <person name="Yandava C."/>
            <person name="Haas B."/>
            <person name="Nusbaum C."/>
            <person name="Birren B."/>
        </authorList>
    </citation>
    <scope>NUCLEOTIDE SEQUENCE</scope>
    <source>
        <strain evidence="6">R3-111a-1</strain>
    </source>
</reference>
<sequence length="275" mass="29919">MAIQQPDKLLNLFKDQPLAEHGSRWDGLWREEFTPWDRAGPSMALQDLLADRPDLVPPPPPPSAAARPKALVPGCGRGYDVLLLAAFGYDAYGVDYSAEATKEAALYQEKIRAENDERYRPRDGRAQGHVKWLTGDFFADDWIREAGADKFDLIFDYTFFCALPVSARPAWAGRLTQLLAPGGRVVCLQWPTEKPWSTGGPPWGGEARAPRGAPGPPGRGRRVRRRGPHRGRRGGCGGGGPIRRGAQAPGADRAAADAPGRRAGGRDRPGPDSRV</sequence>
<gene>
    <name evidence="7" type="primary">20347305</name>
    <name evidence="6" type="ORF">GGTG_06847</name>
</gene>
<dbReference type="CDD" id="cd02440">
    <property type="entry name" value="AdoMet_MTases"/>
    <property type="match status" value="1"/>
</dbReference>
<dbReference type="GeneID" id="20347305"/>
<reference evidence="7" key="4">
    <citation type="journal article" date="2015" name="G3 (Bethesda)">
        <title>Genome sequences of three phytopathogenic species of the Magnaporthaceae family of fungi.</title>
        <authorList>
            <person name="Okagaki L.H."/>
            <person name="Nunes C.C."/>
            <person name="Sailsbery J."/>
            <person name="Clay B."/>
            <person name="Brown D."/>
            <person name="John T."/>
            <person name="Oh Y."/>
            <person name="Young N."/>
            <person name="Fitzgerald M."/>
            <person name="Haas B.J."/>
            <person name="Zeng Q."/>
            <person name="Young S."/>
            <person name="Adiconis X."/>
            <person name="Fan L."/>
            <person name="Levin J.Z."/>
            <person name="Mitchell T.K."/>
            <person name="Okubara P.A."/>
            <person name="Farman M.L."/>
            <person name="Kohn L.M."/>
            <person name="Birren B."/>
            <person name="Ma L.-J."/>
            <person name="Dean R.A."/>
        </authorList>
    </citation>
    <scope>NUCLEOTIDE SEQUENCE</scope>
    <source>
        <strain evidence="7">R3-111a-1</strain>
    </source>
</reference>
<reference evidence="7" key="5">
    <citation type="submission" date="2018-04" db="UniProtKB">
        <authorList>
            <consortium name="EnsemblFungi"/>
        </authorList>
    </citation>
    <scope>IDENTIFICATION</scope>
    <source>
        <strain evidence="7">R3-111a-1</strain>
    </source>
</reference>
<dbReference type="EnsemblFungi" id="EJT76933">
    <property type="protein sequence ID" value="EJT76933"/>
    <property type="gene ID" value="GGTG_06847"/>
</dbReference>
<dbReference type="GO" id="GO:0008757">
    <property type="term" value="F:S-adenosylmethionine-dependent methyltransferase activity"/>
    <property type="evidence" value="ECO:0007669"/>
    <property type="project" value="InterPro"/>
</dbReference>
<dbReference type="STRING" id="644352.J3P000"/>
<dbReference type="Pfam" id="PF05724">
    <property type="entry name" value="TPMT"/>
    <property type="match status" value="1"/>
</dbReference>
<feature type="compositionally biased region" description="Basic and acidic residues" evidence="5">
    <location>
        <begin position="264"/>
        <end position="275"/>
    </location>
</feature>
<reference evidence="6" key="3">
    <citation type="submission" date="2010-09" db="EMBL/GenBank/DDBJ databases">
        <title>Annotation of Gaeumannomyces graminis var. tritici R3-111a-1.</title>
        <authorList>
            <consortium name="The Broad Institute Genome Sequencing Platform"/>
            <person name="Ma L.-J."/>
            <person name="Dead R."/>
            <person name="Young S.K."/>
            <person name="Zeng Q."/>
            <person name="Gargeya S."/>
            <person name="Fitzgerald M."/>
            <person name="Haas B."/>
            <person name="Abouelleil A."/>
            <person name="Alvarado L."/>
            <person name="Arachchi H.M."/>
            <person name="Berlin A."/>
            <person name="Brown A."/>
            <person name="Chapman S.B."/>
            <person name="Chen Z."/>
            <person name="Dunbar C."/>
            <person name="Freedman E."/>
            <person name="Gearin G."/>
            <person name="Gellesch M."/>
            <person name="Goldberg J."/>
            <person name="Griggs A."/>
            <person name="Gujja S."/>
            <person name="Heiman D."/>
            <person name="Howarth C."/>
            <person name="Larson L."/>
            <person name="Lui A."/>
            <person name="MacDonald P.J.P."/>
            <person name="Mehta T."/>
            <person name="Montmayeur A."/>
            <person name="Murphy C."/>
            <person name="Neiman D."/>
            <person name="Pearson M."/>
            <person name="Priest M."/>
            <person name="Roberts A."/>
            <person name="Saif S."/>
            <person name="Shea T."/>
            <person name="Shenoy N."/>
            <person name="Sisk P."/>
            <person name="Stolte C."/>
            <person name="Sykes S."/>
            <person name="Yandava C."/>
            <person name="Wortman J."/>
            <person name="Nusbaum C."/>
            <person name="Birren B."/>
        </authorList>
    </citation>
    <scope>NUCLEOTIDE SEQUENCE</scope>
    <source>
        <strain evidence="6">R3-111a-1</strain>
    </source>
</reference>
<evidence type="ECO:0000256" key="3">
    <source>
        <dbReference type="ARBA" id="ARBA00022679"/>
    </source>
</evidence>
<keyword evidence="2" id="KW-0489">Methyltransferase</keyword>
<proteinExistence type="predicted"/>
<dbReference type="SUPFAM" id="SSF53335">
    <property type="entry name" value="S-adenosyl-L-methionine-dependent methyltransferases"/>
    <property type="match status" value="1"/>
</dbReference>
<dbReference type="InterPro" id="IPR029063">
    <property type="entry name" value="SAM-dependent_MTases_sf"/>
</dbReference>
<dbReference type="PANTHER" id="PTHR32183:SF6">
    <property type="entry name" value="CYSTEINE SULFINATE DESULFINASE_CYSTEINE DESULFURASE AND RELATED ENZYMES"/>
    <property type="match status" value="1"/>
</dbReference>
<evidence type="ECO:0000313" key="7">
    <source>
        <dbReference type="EnsemblFungi" id="EJT76933"/>
    </source>
</evidence>
<keyword evidence="3" id="KW-0808">Transferase</keyword>
<evidence type="ECO:0000256" key="5">
    <source>
        <dbReference type="SAM" id="MobiDB-lite"/>
    </source>
</evidence>
<dbReference type="RefSeq" id="XP_009222933.1">
    <property type="nucleotide sequence ID" value="XM_009224669.1"/>
</dbReference>
<evidence type="ECO:0000256" key="4">
    <source>
        <dbReference type="ARBA" id="ARBA00022691"/>
    </source>
</evidence>
<name>J3P000_GAET3</name>
<dbReference type="eggNOG" id="ENOG502QS1V">
    <property type="taxonomic scope" value="Eukaryota"/>
</dbReference>
<feature type="region of interest" description="Disordered" evidence="5">
    <location>
        <begin position="191"/>
        <end position="275"/>
    </location>
</feature>
<dbReference type="OrthoDB" id="276151at2759"/>
<feature type="compositionally biased region" description="Low complexity" evidence="5">
    <location>
        <begin position="243"/>
        <end position="258"/>
    </location>
</feature>
<dbReference type="Gene3D" id="3.40.50.150">
    <property type="entry name" value="Vaccinia Virus protein VP39"/>
    <property type="match status" value="1"/>
</dbReference>
<protein>
    <recommendedName>
        <fullName evidence="9">Thiol methyltransferase 2</fullName>
    </recommendedName>
</protein>
<organism evidence="6">
    <name type="scientific">Gaeumannomyces tritici (strain R3-111a-1)</name>
    <name type="common">Wheat and barley take-all root rot fungus</name>
    <name type="synonym">Gaeumannomyces graminis var. tritici</name>
    <dbReference type="NCBI Taxonomy" id="644352"/>
    <lineage>
        <taxon>Eukaryota</taxon>
        <taxon>Fungi</taxon>
        <taxon>Dikarya</taxon>
        <taxon>Ascomycota</taxon>
        <taxon>Pezizomycotina</taxon>
        <taxon>Sordariomycetes</taxon>
        <taxon>Sordariomycetidae</taxon>
        <taxon>Magnaporthales</taxon>
        <taxon>Magnaporthaceae</taxon>
        <taxon>Gaeumannomyces</taxon>
    </lineage>
</organism>
<keyword evidence="4" id="KW-0949">S-adenosyl-L-methionine</keyword>
<keyword evidence="8" id="KW-1185">Reference proteome</keyword>
<accession>J3P000</accession>
<evidence type="ECO:0000313" key="6">
    <source>
        <dbReference type="EMBL" id="EJT76933.1"/>
    </source>
</evidence>
<dbReference type="Proteomes" id="UP000006039">
    <property type="component" value="Unassembled WGS sequence"/>
</dbReference>
<dbReference type="PROSITE" id="PS51585">
    <property type="entry name" value="SAM_MT_TPMT"/>
    <property type="match status" value="1"/>
</dbReference>
<dbReference type="HOGENOM" id="CLU_056435_7_0_1"/>
<keyword evidence="1" id="KW-0597">Phosphoprotein</keyword>
<evidence type="ECO:0008006" key="9">
    <source>
        <dbReference type="Google" id="ProtNLM"/>
    </source>
</evidence>
<feature type="compositionally biased region" description="Basic residues" evidence="5">
    <location>
        <begin position="219"/>
        <end position="233"/>
    </location>
</feature>
<dbReference type="GO" id="GO:0032259">
    <property type="term" value="P:methylation"/>
    <property type="evidence" value="ECO:0007669"/>
    <property type="project" value="UniProtKB-KW"/>
</dbReference>
<dbReference type="VEuPathDB" id="FungiDB:GGTG_06847"/>
<dbReference type="EMBL" id="GL385397">
    <property type="protein sequence ID" value="EJT76933.1"/>
    <property type="molecule type" value="Genomic_DNA"/>
</dbReference>
<reference evidence="8" key="1">
    <citation type="submission" date="2010-07" db="EMBL/GenBank/DDBJ databases">
        <title>The genome sequence of Gaeumannomyces graminis var. tritici strain R3-111a-1.</title>
        <authorList>
            <consortium name="The Broad Institute Genome Sequencing Platform"/>
            <person name="Ma L.-J."/>
            <person name="Dead R."/>
            <person name="Young S."/>
            <person name="Zeng Q."/>
            <person name="Koehrsen M."/>
            <person name="Alvarado L."/>
            <person name="Berlin A."/>
            <person name="Chapman S.B."/>
            <person name="Chen Z."/>
            <person name="Freedman E."/>
            <person name="Gellesch M."/>
            <person name="Goldberg J."/>
            <person name="Griggs A."/>
            <person name="Gujja S."/>
            <person name="Heilman E.R."/>
            <person name="Heiman D."/>
            <person name="Hepburn T."/>
            <person name="Howarth C."/>
            <person name="Jen D."/>
            <person name="Larson L."/>
            <person name="Mehta T."/>
            <person name="Neiman D."/>
            <person name="Pearson M."/>
            <person name="Roberts A."/>
            <person name="Saif S."/>
            <person name="Shea T."/>
            <person name="Shenoy N."/>
            <person name="Sisk P."/>
            <person name="Stolte C."/>
            <person name="Sykes S."/>
            <person name="Walk T."/>
            <person name="White J."/>
            <person name="Yandava C."/>
            <person name="Haas B."/>
            <person name="Nusbaum C."/>
            <person name="Birren B."/>
        </authorList>
    </citation>
    <scope>NUCLEOTIDE SEQUENCE [LARGE SCALE GENOMIC DNA]</scope>
    <source>
        <strain evidence="8">R3-111a-1</strain>
    </source>
</reference>
<evidence type="ECO:0000256" key="2">
    <source>
        <dbReference type="ARBA" id="ARBA00022603"/>
    </source>
</evidence>